<proteinExistence type="inferred from homology"/>
<dbReference type="Pfam" id="PF17676">
    <property type="entry name" value="Peptidase_S66C"/>
    <property type="match status" value="1"/>
</dbReference>
<keyword evidence="2" id="KW-0378">Hydrolase</keyword>
<dbReference type="InterPro" id="IPR040921">
    <property type="entry name" value="Peptidase_S66C"/>
</dbReference>
<evidence type="ECO:0000259" key="4">
    <source>
        <dbReference type="Pfam" id="PF02016"/>
    </source>
</evidence>
<accession>A0A4R5NE83</accession>
<gene>
    <name evidence="6" type="ORF">C5L30_002473</name>
</gene>
<dbReference type="Gene3D" id="3.40.50.10740">
    <property type="entry name" value="Class I glutamine amidotransferase-like"/>
    <property type="match status" value="1"/>
</dbReference>
<dbReference type="AlphaFoldDB" id="A0A4R5NE83"/>
<comment type="similarity">
    <text evidence="1">Belongs to the peptidase S66 family.</text>
</comment>
<dbReference type="EMBL" id="PUFN01000019">
    <property type="protein sequence ID" value="TDG71893.1"/>
    <property type="molecule type" value="Genomic_DNA"/>
</dbReference>
<protein>
    <recommendedName>
        <fullName evidence="8">Peptidase S66</fullName>
    </recommendedName>
</protein>
<evidence type="ECO:0000259" key="5">
    <source>
        <dbReference type="Pfam" id="PF17676"/>
    </source>
</evidence>
<dbReference type="Proteomes" id="UP000295257">
    <property type="component" value="Unassembled WGS sequence"/>
</dbReference>
<feature type="active site" description="Charge relay system" evidence="3">
    <location>
        <position position="223"/>
    </location>
</feature>
<feature type="active site" description="Charge relay system" evidence="3">
    <location>
        <position position="291"/>
    </location>
</feature>
<evidence type="ECO:0000256" key="1">
    <source>
        <dbReference type="ARBA" id="ARBA00010233"/>
    </source>
</evidence>
<evidence type="ECO:0000313" key="6">
    <source>
        <dbReference type="EMBL" id="TDG71893.1"/>
    </source>
</evidence>
<dbReference type="Pfam" id="PF02016">
    <property type="entry name" value="Peptidase_S66"/>
    <property type="match status" value="1"/>
</dbReference>
<dbReference type="SUPFAM" id="SSF52317">
    <property type="entry name" value="Class I glutamine amidotransferase-like"/>
    <property type="match status" value="1"/>
</dbReference>
<dbReference type="PIRSF" id="PIRSF028757">
    <property type="entry name" value="LD-carboxypeptidase"/>
    <property type="match status" value="1"/>
</dbReference>
<name>A0A4R5NE83_9LACO</name>
<dbReference type="OrthoDB" id="9807329at2"/>
<feature type="active site" description="Nucleophile" evidence="3">
    <location>
        <position position="102"/>
    </location>
</feature>
<dbReference type="InterPro" id="IPR029062">
    <property type="entry name" value="Class_I_gatase-like"/>
</dbReference>
<feature type="domain" description="LD-carboxypeptidase N-terminal" evidence="4">
    <location>
        <begin position="3"/>
        <end position="116"/>
    </location>
</feature>
<keyword evidence="7" id="KW-1185">Reference proteome</keyword>
<evidence type="ECO:0000256" key="3">
    <source>
        <dbReference type="PIRSR" id="PIRSR028757-1"/>
    </source>
</evidence>
<dbReference type="GO" id="GO:0016787">
    <property type="term" value="F:hydrolase activity"/>
    <property type="evidence" value="ECO:0007669"/>
    <property type="project" value="UniProtKB-KW"/>
</dbReference>
<sequence>MKIGYFSSSTPITYLSPKRFQRAKDFLTSKGIELQAGSLTQKSDFYRSGSIQARADEINQLIHDETIDVLMATIGGLVTNSILDKIDYDYLQKHPKTIVGYSDATALLLAISTQAPACKVLYGPALVASFGDVKEIIDYTWQSFEQVLNNQEVELTAPQFWTDEAINWEDYQRPKKMVQNQWHYIKQPILEGRIVGGNLNTMSGILGSKYFPKYTKDDLLFIEDAEKDTSIIEKNFSMLKNFGTFDQVKGVILGKHALFDDLHTGRKPIDILLEVLGNRGLPIIYDFDSCHTVPMMTTPIGAWARFDATKMQVTYRQS</sequence>
<dbReference type="InterPro" id="IPR027478">
    <property type="entry name" value="LdcA_N"/>
</dbReference>
<dbReference type="RefSeq" id="WP_010020470.1">
    <property type="nucleotide sequence ID" value="NZ_CP162899.1"/>
</dbReference>
<organism evidence="6 7">
    <name type="scientific">Companilactobacillus farciminis</name>
    <dbReference type="NCBI Taxonomy" id="1612"/>
    <lineage>
        <taxon>Bacteria</taxon>
        <taxon>Bacillati</taxon>
        <taxon>Bacillota</taxon>
        <taxon>Bacilli</taxon>
        <taxon>Lactobacillales</taxon>
        <taxon>Lactobacillaceae</taxon>
        <taxon>Companilactobacillus</taxon>
    </lineage>
</organism>
<evidence type="ECO:0000256" key="2">
    <source>
        <dbReference type="ARBA" id="ARBA00022801"/>
    </source>
</evidence>
<reference evidence="6 7" key="1">
    <citation type="journal article" date="2019" name="Appl. Microbiol. Biotechnol.">
        <title>Uncovering carbohydrate metabolism through a genotype-phenotype association study of 56 lactic acid bacteria genomes.</title>
        <authorList>
            <person name="Buron-Moles G."/>
            <person name="Chailyan A."/>
            <person name="Dolejs I."/>
            <person name="Forster J."/>
            <person name="Miks M.H."/>
        </authorList>
    </citation>
    <scope>NUCLEOTIDE SEQUENCE [LARGE SCALE GENOMIC DNA]</scope>
    <source>
        <strain evidence="6 7">ATCC 29644</strain>
    </source>
</reference>
<dbReference type="PANTHER" id="PTHR30237">
    <property type="entry name" value="MURAMOYLTETRAPEPTIDE CARBOXYPEPTIDASE"/>
    <property type="match status" value="1"/>
</dbReference>
<dbReference type="PANTHER" id="PTHR30237:SF5">
    <property type="entry name" value="CARBOXYPEPTIDASE VC_A0337-RELATED"/>
    <property type="match status" value="1"/>
</dbReference>
<dbReference type="Gene3D" id="3.50.30.60">
    <property type="entry name" value="LD-carboxypeptidase A C-terminal domain-like"/>
    <property type="match status" value="1"/>
</dbReference>
<evidence type="ECO:0000313" key="7">
    <source>
        <dbReference type="Proteomes" id="UP000295257"/>
    </source>
</evidence>
<dbReference type="InterPro" id="IPR027461">
    <property type="entry name" value="Carboxypeptidase_A_C_sf"/>
</dbReference>
<dbReference type="SUPFAM" id="SSF141986">
    <property type="entry name" value="LD-carboxypeptidase A C-terminal domain-like"/>
    <property type="match status" value="1"/>
</dbReference>
<dbReference type="STRING" id="1612.ABB44_07650"/>
<dbReference type="InterPro" id="IPR040449">
    <property type="entry name" value="Peptidase_S66_N"/>
</dbReference>
<feature type="domain" description="LD-carboxypeptidase C-terminal" evidence="5">
    <location>
        <begin position="191"/>
        <end position="305"/>
    </location>
</feature>
<dbReference type="CDD" id="cd07062">
    <property type="entry name" value="Peptidase_S66_mccF_like"/>
    <property type="match status" value="1"/>
</dbReference>
<comment type="caution">
    <text evidence="6">The sequence shown here is derived from an EMBL/GenBank/DDBJ whole genome shotgun (WGS) entry which is preliminary data.</text>
</comment>
<dbReference type="InterPro" id="IPR003507">
    <property type="entry name" value="S66_fam"/>
</dbReference>
<evidence type="ECO:0008006" key="8">
    <source>
        <dbReference type="Google" id="ProtNLM"/>
    </source>
</evidence>